<evidence type="ECO:0000313" key="1">
    <source>
        <dbReference type="EMBL" id="KAG5165102.1"/>
    </source>
</evidence>
<comment type="caution">
    <text evidence="1">The sequence shown here is derived from an EMBL/GenBank/DDBJ whole genome shotgun (WGS) entry which is preliminary data.</text>
</comment>
<proteinExistence type="predicted"/>
<protein>
    <submittedName>
        <fullName evidence="1">Uncharacterized protein</fullName>
    </submittedName>
</protein>
<gene>
    <name evidence="1" type="ORF">JR316_009798</name>
</gene>
<dbReference type="EMBL" id="JAFIQS010000010">
    <property type="protein sequence ID" value="KAG5165102.1"/>
    <property type="molecule type" value="Genomic_DNA"/>
</dbReference>
<name>A0A8H7XQR4_PSICU</name>
<organism evidence="1">
    <name type="scientific">Psilocybe cubensis</name>
    <name type="common">Psychedelic mushroom</name>
    <name type="synonym">Stropharia cubensis</name>
    <dbReference type="NCBI Taxonomy" id="181762"/>
    <lineage>
        <taxon>Eukaryota</taxon>
        <taxon>Fungi</taxon>
        <taxon>Dikarya</taxon>
        <taxon>Basidiomycota</taxon>
        <taxon>Agaricomycotina</taxon>
        <taxon>Agaricomycetes</taxon>
        <taxon>Agaricomycetidae</taxon>
        <taxon>Agaricales</taxon>
        <taxon>Agaricineae</taxon>
        <taxon>Strophariaceae</taxon>
        <taxon>Psilocybe</taxon>
    </lineage>
</organism>
<dbReference type="AlphaFoldDB" id="A0A8H7XQR4"/>
<sequence length="240" mass="28093">MDTSALSIAKNVSRKVGPDGLTKQQRYLEKKILKQEEAEIQKALSIDDTMNQLLEPLVPNPSPSFEALAQQPRQAEVLKMFTERSTQTDNQIEKSIETNNNIESKDKSYYTSQEYYLSQEFEDLMHEKLMTLERLDRAKKADKAYEKVIDEYDDFYQALKQRWTIHSGWSHSRRFKGSRLEEKCRLLQDALQEADELNSNVLQETPPNTPEWFETFVQLREIVGKRGHLQVVYHTLMDTV</sequence>
<reference evidence="1" key="1">
    <citation type="submission" date="2021-02" db="EMBL/GenBank/DDBJ databases">
        <title>Psilocybe cubensis genome.</title>
        <authorList>
            <person name="Mckernan K.J."/>
            <person name="Crawford S."/>
            <person name="Trippe A."/>
            <person name="Kane L.T."/>
            <person name="Mclaughlin S."/>
        </authorList>
    </citation>
    <scope>NUCLEOTIDE SEQUENCE [LARGE SCALE GENOMIC DNA]</scope>
    <source>
        <strain evidence="1">MGC-MH-2018</strain>
    </source>
</reference>
<accession>A0A8H7XQR4</accession>